<sequence length="828" mass="87754">MVTPLSAIPLAEVLAVLGGSAAITAVGVTGSWTLRRGRERRDRHGAARVEIAVPPRVDPGSATAFWQHLLGLLPARTRLLRRLAGAPHVSFEYEFAPGGLTIALWVPSSIPPPQIAAAVRSAWPGARTTIAPTRPAVDPAHAEAGGRLRLARPPRFPIATDHRTDPLRAVIGAASPLPVGQRVLVQVLARPVSSARMAALTRTRARTPAALAVRIAGLVASAAATLAQEIVTTLVHGPAHRATQPARPRTAAGPDRWVDSAQNRAAAGKAHGSGGGYRVAIRYLATIDSPPAEHDGGDLARAVCAARARAVGAAFAGYSGHNHFRRRPLHHPTTTTAARALRGGDLLSVAELAALAHLPTDEHVPGLRRAGAAAVAPPPQIPATGAGVRPLGDADAVPARPVGLSVADARHHVWVLGATGAGKSTLCVHGVLADAASGRAVVVIDPKGDLVHDIHTRLSDHARARTILIDPAHPGPHGWPSLNPLHTPDHRSASTPPGPEVGDTAVENVVSVFARVFSSAWGHRSEDLFRVACLTLRHHPGVASLDQIPELLTDRATRARLLTGVTDPRLLRFWRQFDQLSDPAAAQIAAPLLNKLRAVLLRPFAEQLLCRPTTVDLPRLLDRGGLLLVRIPKGVLGEDTVRLVGSLLVSQVWAAALTRITQPEHQRRDASLLVDECHNFLNLPYRIEDMLAEARGFRLSLTLAHQHLGQLTPALRDGIAANARNKILFQLSPSDAAWLARHTLPELGPHDLAHLDGFHAAAALLTDSAPARAFTLTTRPLPPAAAIPMPARVGSRADRPARRPNPGTARPDVRDPRLHTRPKPGSPT</sequence>
<reference evidence="4 5" key="1">
    <citation type="submission" date="2016-09" db="EMBL/GenBank/DDBJ databases">
        <title>Pseudonocardia autotrophica DSM535, a candidate organism with high potential of specific P450 cytochromes.</title>
        <authorList>
            <person name="Grumaz C."/>
            <person name="Vainshtein Y."/>
            <person name="Kirstahler P."/>
            <person name="Sohn K."/>
        </authorList>
    </citation>
    <scope>NUCLEOTIDE SEQUENCE [LARGE SCALE GENOMIC DNA]</scope>
    <source>
        <strain evidence="4 5">DSM 535</strain>
    </source>
</reference>
<comment type="caution">
    <text evidence="4">The sequence shown here is derived from an EMBL/GenBank/DDBJ whole genome shotgun (WGS) entry which is preliminary data.</text>
</comment>
<evidence type="ECO:0000256" key="1">
    <source>
        <dbReference type="SAM" id="MobiDB-lite"/>
    </source>
</evidence>
<dbReference type="STRING" id="2074.BG845_06311"/>
<dbReference type="SUPFAM" id="SSF52540">
    <property type="entry name" value="P-loop containing nucleoside triphosphate hydrolases"/>
    <property type="match status" value="1"/>
</dbReference>
<dbReference type="RefSeq" id="WP_085916370.1">
    <property type="nucleotide sequence ID" value="NZ_AP018920.1"/>
</dbReference>
<dbReference type="PANTHER" id="PTHR30121:SF11">
    <property type="entry name" value="AAA+ ATPASE DOMAIN-CONTAINING PROTEIN"/>
    <property type="match status" value="1"/>
</dbReference>
<evidence type="ECO:0000256" key="2">
    <source>
        <dbReference type="SAM" id="Phobius"/>
    </source>
</evidence>
<keyword evidence="2" id="KW-1133">Transmembrane helix</keyword>
<dbReference type="EMBL" id="MIGB01000058">
    <property type="protein sequence ID" value="OSY35078.1"/>
    <property type="molecule type" value="Genomic_DNA"/>
</dbReference>
<dbReference type="InterPro" id="IPR027417">
    <property type="entry name" value="P-loop_NTPase"/>
</dbReference>
<feature type="transmembrane region" description="Helical" evidence="2">
    <location>
        <begin position="13"/>
        <end position="34"/>
    </location>
</feature>
<accession>A0A1Y2MKT1</accession>
<dbReference type="InterPro" id="IPR051162">
    <property type="entry name" value="T4SS_component"/>
</dbReference>
<proteinExistence type="predicted"/>
<protein>
    <submittedName>
        <fullName evidence="4">AAA-like domain protein</fullName>
    </submittedName>
</protein>
<dbReference type="Gene3D" id="3.40.50.300">
    <property type="entry name" value="P-loop containing nucleotide triphosphate hydrolases"/>
    <property type="match status" value="2"/>
</dbReference>
<name>A0A1Y2MKT1_PSEAH</name>
<keyword evidence="2" id="KW-0472">Membrane</keyword>
<dbReference type="InterPro" id="IPR058441">
    <property type="entry name" value="DUF8128"/>
</dbReference>
<dbReference type="AlphaFoldDB" id="A0A1Y2MKT1"/>
<evidence type="ECO:0000313" key="4">
    <source>
        <dbReference type="EMBL" id="OSY35078.1"/>
    </source>
</evidence>
<feature type="region of interest" description="Disordered" evidence="1">
    <location>
        <begin position="781"/>
        <end position="828"/>
    </location>
</feature>
<dbReference type="PANTHER" id="PTHR30121">
    <property type="entry name" value="UNCHARACTERIZED PROTEIN YJGR-RELATED"/>
    <property type="match status" value="1"/>
</dbReference>
<organism evidence="4 5">
    <name type="scientific">Pseudonocardia autotrophica</name>
    <name type="common">Amycolata autotrophica</name>
    <name type="synonym">Nocardia autotrophica</name>
    <dbReference type="NCBI Taxonomy" id="2074"/>
    <lineage>
        <taxon>Bacteria</taxon>
        <taxon>Bacillati</taxon>
        <taxon>Actinomycetota</taxon>
        <taxon>Actinomycetes</taxon>
        <taxon>Pseudonocardiales</taxon>
        <taxon>Pseudonocardiaceae</taxon>
        <taxon>Pseudonocardia</taxon>
    </lineage>
</organism>
<evidence type="ECO:0000259" key="3">
    <source>
        <dbReference type="Pfam" id="PF26449"/>
    </source>
</evidence>
<dbReference type="Proteomes" id="UP000194360">
    <property type="component" value="Unassembled WGS sequence"/>
</dbReference>
<dbReference type="Pfam" id="PF26449">
    <property type="entry name" value="DUF8128"/>
    <property type="match status" value="1"/>
</dbReference>
<feature type="domain" description="DUF8128" evidence="3">
    <location>
        <begin position="46"/>
        <end position="362"/>
    </location>
</feature>
<keyword evidence="2" id="KW-0812">Transmembrane</keyword>
<keyword evidence="5" id="KW-1185">Reference proteome</keyword>
<gene>
    <name evidence="4" type="ORF">BG845_06311</name>
</gene>
<dbReference type="CDD" id="cd01127">
    <property type="entry name" value="TrwB_TraG_TraD_VirD4"/>
    <property type="match status" value="2"/>
</dbReference>
<dbReference type="OrthoDB" id="3258326at2"/>
<evidence type="ECO:0000313" key="5">
    <source>
        <dbReference type="Proteomes" id="UP000194360"/>
    </source>
</evidence>
<feature type="region of interest" description="Disordered" evidence="1">
    <location>
        <begin position="475"/>
        <end position="499"/>
    </location>
</feature>